<dbReference type="STRING" id="526227.Mesil_1341"/>
<organism evidence="2 3">
    <name type="scientific">Allomeiothermus silvanus (strain ATCC 700542 / DSM 9946 / NBRC 106475 / NCIMB 13440 / VI-R2)</name>
    <name type="common">Thermus silvanus</name>
    <dbReference type="NCBI Taxonomy" id="526227"/>
    <lineage>
        <taxon>Bacteria</taxon>
        <taxon>Thermotogati</taxon>
        <taxon>Deinococcota</taxon>
        <taxon>Deinococci</taxon>
        <taxon>Thermales</taxon>
        <taxon>Thermaceae</taxon>
        <taxon>Allomeiothermus</taxon>
    </lineage>
</organism>
<dbReference type="KEGG" id="msv:Mesil_1341"/>
<dbReference type="GO" id="GO:0016740">
    <property type="term" value="F:transferase activity"/>
    <property type="evidence" value="ECO:0007669"/>
    <property type="project" value="UniProtKB-KW"/>
</dbReference>
<dbReference type="InterPro" id="IPR029044">
    <property type="entry name" value="Nucleotide-diphossugar_trans"/>
</dbReference>
<evidence type="ECO:0000259" key="1">
    <source>
        <dbReference type="Pfam" id="PF00535"/>
    </source>
</evidence>
<keyword evidence="2" id="KW-0808">Transferase</keyword>
<gene>
    <name evidence="2" type="ordered locus">Mesil_1341</name>
</gene>
<sequence length="272" mass="30787">MRLSVVVISYNARAVLHECLRRLTAYYPEAELWVVDTGSSDGSKAMVRSEFPQVSLIAVANRGYAYAVNRGLEHTQGAYTAVMNSDIYLEPGDLEALQQALDADPTAALAGPVLVTPSGRPQSFGLFYAPNYWKLRKPRPVSWLSGALLLVRRAALERLGGMDERFFFYNEDLEWGLRARKLGFKNLLVPRRVLHLGGASTPSDPRFIAEGYRGGLILSAEYYPWLHSLHRKAVWLEAQLRLRFDKNPVRRKGYRLLAAWLARENVNESLFF</sequence>
<dbReference type="HOGENOM" id="CLU_023845_0_5_0"/>
<keyword evidence="3" id="KW-1185">Reference proteome</keyword>
<dbReference type="PANTHER" id="PTHR43179">
    <property type="entry name" value="RHAMNOSYLTRANSFERASE WBBL"/>
    <property type="match status" value="1"/>
</dbReference>
<evidence type="ECO:0000313" key="2">
    <source>
        <dbReference type="EMBL" id="ADH63234.1"/>
    </source>
</evidence>
<name>D7BEJ1_ALLS1</name>
<dbReference type="AlphaFoldDB" id="D7BEJ1"/>
<proteinExistence type="predicted"/>
<evidence type="ECO:0000313" key="3">
    <source>
        <dbReference type="Proteomes" id="UP000001916"/>
    </source>
</evidence>
<dbReference type="CDD" id="cd04186">
    <property type="entry name" value="GT_2_like_c"/>
    <property type="match status" value="1"/>
</dbReference>
<dbReference type="CAZy" id="GT2">
    <property type="family name" value="Glycosyltransferase Family 2"/>
</dbReference>
<reference evidence="2 3" key="1">
    <citation type="journal article" date="2010" name="Stand. Genomic Sci.">
        <title>Complete genome sequence of Meiothermus silvanus type strain (VI-R2).</title>
        <authorList>
            <person name="Sikorski J."/>
            <person name="Tindall B.J."/>
            <person name="Lowry S."/>
            <person name="Lucas S."/>
            <person name="Nolan M."/>
            <person name="Copeland A."/>
            <person name="Glavina Del Rio T."/>
            <person name="Tice H."/>
            <person name="Cheng J.F."/>
            <person name="Han C."/>
            <person name="Pitluck S."/>
            <person name="Liolios K."/>
            <person name="Ivanova N."/>
            <person name="Mavromatis K."/>
            <person name="Mikhailova N."/>
            <person name="Pati A."/>
            <person name="Goodwin L."/>
            <person name="Chen A."/>
            <person name="Palaniappan K."/>
            <person name="Land M."/>
            <person name="Hauser L."/>
            <person name="Chang Y.J."/>
            <person name="Jeffries C.D."/>
            <person name="Rohde M."/>
            <person name="Goker M."/>
            <person name="Woyke T."/>
            <person name="Bristow J."/>
            <person name="Eisen J.A."/>
            <person name="Markowitz V."/>
            <person name="Hugenholtz P."/>
            <person name="Kyrpides N.C."/>
            <person name="Klenk H.P."/>
            <person name="Lapidus A."/>
        </authorList>
    </citation>
    <scope>NUCLEOTIDE SEQUENCE [LARGE SCALE GENOMIC DNA]</scope>
    <source>
        <strain evidence="3">ATCC 700542 / DSM 9946 / VI-R2</strain>
    </source>
</reference>
<feature type="domain" description="Glycosyltransferase 2-like" evidence="1">
    <location>
        <begin position="4"/>
        <end position="121"/>
    </location>
</feature>
<dbReference type="PANTHER" id="PTHR43179:SF7">
    <property type="entry name" value="RHAMNOSYLTRANSFERASE WBBL"/>
    <property type="match status" value="1"/>
</dbReference>
<dbReference type="SUPFAM" id="SSF53448">
    <property type="entry name" value="Nucleotide-diphospho-sugar transferases"/>
    <property type="match status" value="1"/>
</dbReference>
<dbReference type="InterPro" id="IPR001173">
    <property type="entry name" value="Glyco_trans_2-like"/>
</dbReference>
<dbReference type="Gene3D" id="3.90.550.10">
    <property type="entry name" value="Spore Coat Polysaccharide Biosynthesis Protein SpsA, Chain A"/>
    <property type="match status" value="1"/>
</dbReference>
<accession>D7BEJ1</accession>
<dbReference type="Pfam" id="PF00535">
    <property type="entry name" value="Glycos_transf_2"/>
    <property type="match status" value="1"/>
</dbReference>
<protein>
    <submittedName>
        <fullName evidence="2">Glycosyl transferase family 2</fullName>
    </submittedName>
</protein>
<dbReference type="RefSeq" id="WP_013157804.1">
    <property type="nucleotide sequence ID" value="NC_014212.1"/>
</dbReference>
<dbReference type="Proteomes" id="UP000001916">
    <property type="component" value="Chromosome"/>
</dbReference>
<dbReference type="eggNOG" id="COG1216">
    <property type="taxonomic scope" value="Bacteria"/>
</dbReference>
<dbReference type="EMBL" id="CP002042">
    <property type="protein sequence ID" value="ADH63234.1"/>
    <property type="molecule type" value="Genomic_DNA"/>
</dbReference>